<reference evidence="1 2" key="1">
    <citation type="submission" date="2019-05" db="EMBL/GenBank/DDBJ databases">
        <authorList>
            <person name="Hammer B.W."/>
            <person name="Chiaro A."/>
            <person name="Dufresne J."/>
            <person name="Kristler A."/>
            <person name="Kuo C.N."/>
            <person name="Ozcan Z."/>
            <person name="Pasmanik V."/>
            <person name="Shin J."/>
            <person name="Stephens K.N."/>
            <person name="Butela K.A."/>
            <person name="Garlena R.A."/>
            <person name="Russell D.A."/>
            <person name="Pope W.H."/>
            <person name="Jacobs-Sera D."/>
            <person name="Hatfull G.F."/>
        </authorList>
    </citation>
    <scope>NUCLEOTIDE SEQUENCE [LARGE SCALE GENOMIC DNA]</scope>
</reference>
<name>A0A514DHZ6_9CAUD</name>
<dbReference type="EMBL" id="MK937607">
    <property type="protein sequence ID" value="QDH93236.1"/>
    <property type="molecule type" value="Genomic_DNA"/>
</dbReference>
<organism evidence="1 2">
    <name type="scientific">Gordonia phage Zipp</name>
    <dbReference type="NCBI Taxonomy" id="2591212"/>
    <lineage>
        <taxon>Viruses</taxon>
        <taxon>Duplodnaviria</taxon>
        <taxon>Heunggongvirae</taxon>
        <taxon>Uroviricota</taxon>
        <taxon>Caudoviricetes</taxon>
        <taxon>Stackebrandtviridae</taxon>
        <taxon>Schenleyvirinae</taxon>
        <taxon>Zitchvirus</taxon>
        <taxon>Zitchvirus zipp</taxon>
    </lineage>
</organism>
<protein>
    <submittedName>
        <fullName evidence="1">Uncharacterized protein</fullName>
    </submittedName>
</protein>
<evidence type="ECO:0000313" key="2">
    <source>
        <dbReference type="Proteomes" id="UP000316610"/>
    </source>
</evidence>
<proteinExistence type="predicted"/>
<dbReference type="Proteomes" id="UP000316610">
    <property type="component" value="Segment"/>
</dbReference>
<dbReference type="RefSeq" id="YP_010002832.1">
    <property type="nucleotide sequence ID" value="NC_053248.1"/>
</dbReference>
<accession>A0A514DHZ6</accession>
<gene>
    <name evidence="1" type="primary">83</name>
    <name evidence="1" type="ORF">SEA_ZIPP_83</name>
</gene>
<dbReference type="KEGG" id="vg:63027385"/>
<sequence length="75" mass="8146">MKELPANGIPEGAMVVHRVGAIRYLDPESGDPSLCLIVQDADGNEIEDIATALGDSQLVSEYIIAQWRRHNGDTL</sequence>
<keyword evidence="2" id="KW-1185">Reference proteome</keyword>
<evidence type="ECO:0000313" key="1">
    <source>
        <dbReference type="EMBL" id="QDH93236.1"/>
    </source>
</evidence>
<dbReference type="GeneID" id="63027385"/>